<dbReference type="Proteomes" id="UP001489004">
    <property type="component" value="Unassembled WGS sequence"/>
</dbReference>
<evidence type="ECO:0000313" key="8">
    <source>
        <dbReference type="EMBL" id="KAK9820412.1"/>
    </source>
</evidence>
<evidence type="ECO:0000256" key="1">
    <source>
        <dbReference type="ARBA" id="ARBA00022679"/>
    </source>
</evidence>
<dbReference type="InterPro" id="IPR050167">
    <property type="entry name" value="Ser_Thr_protein_kinase"/>
</dbReference>
<dbReference type="PANTHER" id="PTHR23257">
    <property type="entry name" value="SERINE-THREONINE PROTEIN KINASE"/>
    <property type="match status" value="1"/>
</dbReference>
<feature type="region of interest" description="Disordered" evidence="6">
    <location>
        <begin position="263"/>
        <end position="285"/>
    </location>
</feature>
<feature type="compositionally biased region" description="Polar residues" evidence="6">
    <location>
        <begin position="275"/>
        <end position="284"/>
    </location>
</feature>
<dbReference type="InterPro" id="IPR008271">
    <property type="entry name" value="Ser/Thr_kinase_AS"/>
</dbReference>
<dbReference type="GO" id="GO:0004672">
    <property type="term" value="F:protein kinase activity"/>
    <property type="evidence" value="ECO:0007669"/>
    <property type="project" value="InterPro"/>
</dbReference>
<comment type="caution">
    <text evidence="8">The sequence shown here is derived from an EMBL/GenBank/DDBJ whole genome shotgun (WGS) entry which is preliminary data.</text>
</comment>
<keyword evidence="2 5" id="KW-0547">Nucleotide-binding</keyword>
<dbReference type="GO" id="GO:0005737">
    <property type="term" value="C:cytoplasm"/>
    <property type="evidence" value="ECO:0007669"/>
    <property type="project" value="TreeGrafter"/>
</dbReference>
<reference evidence="8 9" key="1">
    <citation type="journal article" date="2024" name="Nat. Commun.">
        <title>Phylogenomics reveals the evolutionary origins of lichenization in chlorophyte algae.</title>
        <authorList>
            <person name="Puginier C."/>
            <person name="Libourel C."/>
            <person name="Otte J."/>
            <person name="Skaloud P."/>
            <person name="Haon M."/>
            <person name="Grisel S."/>
            <person name="Petersen M."/>
            <person name="Berrin J.G."/>
            <person name="Delaux P.M."/>
            <person name="Dal Grande F."/>
            <person name="Keller J."/>
        </authorList>
    </citation>
    <scope>NUCLEOTIDE SEQUENCE [LARGE SCALE GENOMIC DNA]</scope>
    <source>
        <strain evidence="8 9">SAG 2043</strain>
    </source>
</reference>
<dbReference type="GO" id="GO:0007165">
    <property type="term" value="P:signal transduction"/>
    <property type="evidence" value="ECO:0007669"/>
    <property type="project" value="TreeGrafter"/>
</dbReference>
<keyword evidence="9" id="KW-1185">Reference proteome</keyword>
<keyword evidence="1" id="KW-0808">Transferase</keyword>
<evidence type="ECO:0000256" key="3">
    <source>
        <dbReference type="ARBA" id="ARBA00022777"/>
    </source>
</evidence>
<evidence type="ECO:0000256" key="6">
    <source>
        <dbReference type="SAM" id="MobiDB-lite"/>
    </source>
</evidence>
<dbReference type="InterPro" id="IPR017441">
    <property type="entry name" value="Protein_kinase_ATP_BS"/>
</dbReference>
<feature type="region of interest" description="Disordered" evidence="6">
    <location>
        <begin position="617"/>
        <end position="665"/>
    </location>
</feature>
<evidence type="ECO:0000259" key="7">
    <source>
        <dbReference type="PROSITE" id="PS50011"/>
    </source>
</evidence>
<dbReference type="Pfam" id="PF00069">
    <property type="entry name" value="Pkinase"/>
    <property type="match status" value="1"/>
</dbReference>
<gene>
    <name evidence="8" type="ORF">WJX72_010037</name>
</gene>
<dbReference type="CDD" id="cd13999">
    <property type="entry name" value="STKc_MAP3K-like"/>
    <property type="match status" value="1"/>
</dbReference>
<dbReference type="InterPro" id="IPR011009">
    <property type="entry name" value="Kinase-like_dom_sf"/>
</dbReference>
<keyword evidence="3" id="KW-0418">Kinase</keyword>
<evidence type="ECO:0000256" key="4">
    <source>
        <dbReference type="ARBA" id="ARBA00022840"/>
    </source>
</evidence>
<accession>A0AAW1QGG6</accession>
<evidence type="ECO:0000313" key="9">
    <source>
        <dbReference type="Proteomes" id="UP001489004"/>
    </source>
</evidence>
<dbReference type="GO" id="GO:0005524">
    <property type="term" value="F:ATP binding"/>
    <property type="evidence" value="ECO:0007669"/>
    <property type="project" value="UniProtKB-UniRule"/>
</dbReference>
<dbReference type="PROSITE" id="PS00107">
    <property type="entry name" value="PROTEIN_KINASE_ATP"/>
    <property type="match status" value="1"/>
</dbReference>
<dbReference type="PROSITE" id="PS00108">
    <property type="entry name" value="PROTEIN_KINASE_ST"/>
    <property type="match status" value="1"/>
</dbReference>
<dbReference type="InterPro" id="IPR000719">
    <property type="entry name" value="Prot_kinase_dom"/>
</dbReference>
<name>A0AAW1QGG6_9CHLO</name>
<feature type="domain" description="Protein kinase" evidence="7">
    <location>
        <begin position="304"/>
        <end position="613"/>
    </location>
</feature>
<proteinExistence type="predicted"/>
<dbReference type="PANTHER" id="PTHR23257:SF963">
    <property type="entry name" value="AT08303P"/>
    <property type="match status" value="1"/>
</dbReference>
<keyword evidence="4 5" id="KW-0067">ATP-binding</keyword>
<feature type="compositionally biased region" description="Pro residues" evidence="6">
    <location>
        <begin position="655"/>
        <end position="665"/>
    </location>
</feature>
<feature type="binding site" evidence="5">
    <location>
        <position position="331"/>
    </location>
    <ligand>
        <name>ATP</name>
        <dbReference type="ChEBI" id="CHEBI:30616"/>
    </ligand>
</feature>
<dbReference type="Gene3D" id="1.10.510.10">
    <property type="entry name" value="Transferase(Phosphotransferase) domain 1"/>
    <property type="match status" value="1"/>
</dbReference>
<dbReference type="EMBL" id="JALJOR010000003">
    <property type="protein sequence ID" value="KAK9820412.1"/>
    <property type="molecule type" value="Genomic_DNA"/>
</dbReference>
<dbReference type="SUPFAM" id="SSF56112">
    <property type="entry name" value="Protein kinase-like (PK-like)"/>
    <property type="match status" value="1"/>
</dbReference>
<dbReference type="AlphaFoldDB" id="A0AAW1QGG6"/>
<evidence type="ECO:0000256" key="2">
    <source>
        <dbReference type="ARBA" id="ARBA00022741"/>
    </source>
</evidence>
<dbReference type="PROSITE" id="PS50011">
    <property type="entry name" value="PROTEIN_KINASE_DOM"/>
    <property type="match status" value="1"/>
</dbReference>
<protein>
    <recommendedName>
        <fullName evidence="7">Protein kinase domain-containing protein</fullName>
    </recommendedName>
</protein>
<evidence type="ECO:0000256" key="5">
    <source>
        <dbReference type="PROSITE-ProRule" id="PRU10141"/>
    </source>
</evidence>
<organism evidence="8 9">
    <name type="scientific">[Myrmecia] bisecta</name>
    <dbReference type="NCBI Taxonomy" id="41462"/>
    <lineage>
        <taxon>Eukaryota</taxon>
        <taxon>Viridiplantae</taxon>
        <taxon>Chlorophyta</taxon>
        <taxon>core chlorophytes</taxon>
        <taxon>Trebouxiophyceae</taxon>
        <taxon>Trebouxiales</taxon>
        <taxon>Trebouxiaceae</taxon>
        <taxon>Myrmecia</taxon>
    </lineage>
</organism>
<dbReference type="SMART" id="SM00220">
    <property type="entry name" value="S_TKc"/>
    <property type="match status" value="1"/>
</dbReference>
<sequence>MRTLTHSMRRMRVTQPPLTLAAYSTANLMTQTAPASSTFMGATSMLTGSRGGLIGQANMGQAPIGQAPIGQAPIGQANLSLGQVNRASLPYPVMGARSTMGSNMGSVMSSASTASFDTGKVKIICSSGGTFVKLPTGGYEYQGGETRLISVENFCAFSTLRASLDRVTGCLGCNNSGGSDTQSLPIKYQLPSNPSVYVDLVDDVDVTLMFDEWQEYMSTQKGNASAKLHIYIASSRNSMSGQSSQLTKSHSGGVAAVERTVSGGGHTAEGRATVSGGQASSSGTPRYDLEEIAERMEVISPADVQLVKFLGSGGYGEVYLGKWHSSEAAIKCLNPSLFFGGGGDQASNMAITELIKEADLLGSLRHPNVVWVYGVVLPRVQQDDDLREDDGDAVDMMAQDSRQRAAGTVRPPAIVTEFMSQGSLKGALARKAEIITGNLMRLLVAMDAAKGMEYLHSKRIVHFDLKSANLLLGYRDRRAICKVADFGLSKQKRETYVSGVSSQRGTLPWIAPEIIKTPNAVTEKVDVYSFGIVLYELWTGKEPYEGLNYHALLHQMTTSAVAVRPTIPGTPEWEGEPLPELAEGYRNLMERCWAESPHARPSFAEIVQELKAMANTLRPQRRPRPAPGAAGVVAGTTNLPKAASEGTAPASSPVVQPPSPLSHPL</sequence>